<dbReference type="AlphaFoldDB" id="V8N6N7"/>
<reference evidence="2 3" key="1">
    <citation type="journal article" date="2013" name="Proc. Natl. Acad. Sci. U.S.A.">
        <title>The king cobra genome reveals dynamic gene evolution and adaptation in the snake venom system.</title>
        <authorList>
            <person name="Vonk F.J."/>
            <person name="Casewell N.R."/>
            <person name="Henkel C.V."/>
            <person name="Heimberg A.M."/>
            <person name="Jansen H.J."/>
            <person name="McCleary R.J."/>
            <person name="Kerkkamp H.M."/>
            <person name="Vos R.A."/>
            <person name="Guerreiro I."/>
            <person name="Calvete J.J."/>
            <person name="Wuster W."/>
            <person name="Woods A.E."/>
            <person name="Logan J.M."/>
            <person name="Harrison R.A."/>
            <person name="Castoe T.A."/>
            <person name="de Koning A.P."/>
            <person name="Pollock D.D."/>
            <person name="Yandell M."/>
            <person name="Calderon D."/>
            <person name="Renjifo C."/>
            <person name="Currier R.B."/>
            <person name="Salgado D."/>
            <person name="Pla D."/>
            <person name="Sanz L."/>
            <person name="Hyder A.S."/>
            <person name="Ribeiro J.M."/>
            <person name="Arntzen J.W."/>
            <person name="van den Thillart G.E."/>
            <person name="Boetzer M."/>
            <person name="Pirovano W."/>
            <person name="Dirks R.P."/>
            <person name="Spaink H.P."/>
            <person name="Duboule D."/>
            <person name="McGlinn E."/>
            <person name="Kini R.M."/>
            <person name="Richardson M.K."/>
        </authorList>
    </citation>
    <scope>NUCLEOTIDE SEQUENCE</scope>
    <source>
        <tissue evidence="2">Blood</tissue>
    </source>
</reference>
<dbReference type="EMBL" id="AZIM01007762">
    <property type="protein sequence ID" value="ETE57775.1"/>
    <property type="molecule type" value="Genomic_DNA"/>
</dbReference>
<name>V8N6N7_OPHHA</name>
<protein>
    <submittedName>
        <fullName evidence="2">Uncharacterized protein</fullName>
    </submittedName>
</protein>
<feature type="compositionally biased region" description="Polar residues" evidence="1">
    <location>
        <begin position="1"/>
        <end position="21"/>
    </location>
</feature>
<keyword evidence="3" id="KW-1185">Reference proteome</keyword>
<comment type="caution">
    <text evidence="2">The sequence shown here is derived from an EMBL/GenBank/DDBJ whole genome shotgun (WGS) entry which is preliminary data.</text>
</comment>
<sequence>MINNTIQTSASVHFGEEQSSPGEGVLLPRTLKSAAWSPRVFRQLASSRGQCLRAPCWAPIKGWYERRSAEQLPLPDDSWEEGGRPSVFPGSEQQLADKEDDNKSTRDN</sequence>
<dbReference type="Proteomes" id="UP000018936">
    <property type="component" value="Unassembled WGS sequence"/>
</dbReference>
<gene>
    <name evidence="2" type="ORF">L345_16507</name>
</gene>
<evidence type="ECO:0000256" key="1">
    <source>
        <dbReference type="SAM" id="MobiDB-lite"/>
    </source>
</evidence>
<evidence type="ECO:0000313" key="2">
    <source>
        <dbReference type="EMBL" id="ETE57775.1"/>
    </source>
</evidence>
<organism evidence="2 3">
    <name type="scientific">Ophiophagus hannah</name>
    <name type="common">King cobra</name>
    <name type="synonym">Naja hannah</name>
    <dbReference type="NCBI Taxonomy" id="8665"/>
    <lineage>
        <taxon>Eukaryota</taxon>
        <taxon>Metazoa</taxon>
        <taxon>Chordata</taxon>
        <taxon>Craniata</taxon>
        <taxon>Vertebrata</taxon>
        <taxon>Euteleostomi</taxon>
        <taxon>Lepidosauria</taxon>
        <taxon>Squamata</taxon>
        <taxon>Bifurcata</taxon>
        <taxon>Unidentata</taxon>
        <taxon>Episquamata</taxon>
        <taxon>Toxicofera</taxon>
        <taxon>Serpentes</taxon>
        <taxon>Colubroidea</taxon>
        <taxon>Elapidae</taxon>
        <taxon>Elapinae</taxon>
        <taxon>Ophiophagus</taxon>
    </lineage>
</organism>
<feature type="region of interest" description="Disordered" evidence="1">
    <location>
        <begin position="1"/>
        <end position="25"/>
    </location>
</feature>
<feature type="region of interest" description="Disordered" evidence="1">
    <location>
        <begin position="74"/>
        <end position="108"/>
    </location>
</feature>
<evidence type="ECO:0000313" key="3">
    <source>
        <dbReference type="Proteomes" id="UP000018936"/>
    </source>
</evidence>
<accession>V8N6N7</accession>
<proteinExistence type="predicted"/>
<feature type="compositionally biased region" description="Basic and acidic residues" evidence="1">
    <location>
        <begin position="95"/>
        <end position="108"/>
    </location>
</feature>